<name>A0AAN7UY32_9PEZI</name>
<dbReference type="Gene3D" id="3.30.465.10">
    <property type="match status" value="1"/>
</dbReference>
<reference evidence="6 7" key="1">
    <citation type="submission" date="2023-10" db="EMBL/GenBank/DDBJ databases">
        <title>Draft genome sequence of Xylaria bambusicola isolate GMP-LS, the root and basal stem rot pathogen of sugarcane in Indonesia.</title>
        <authorList>
            <person name="Selvaraj P."/>
            <person name="Muralishankar V."/>
            <person name="Muruganantham S."/>
            <person name="Sp S."/>
            <person name="Haryani S."/>
            <person name="Lau K.J.X."/>
            <person name="Naqvi N.I."/>
        </authorList>
    </citation>
    <scope>NUCLEOTIDE SEQUENCE [LARGE SCALE GENOMIC DNA]</scope>
    <source>
        <strain evidence="6">GMP-LS</strain>
    </source>
</reference>
<evidence type="ECO:0000256" key="1">
    <source>
        <dbReference type="ARBA" id="ARBA00005466"/>
    </source>
</evidence>
<dbReference type="Proteomes" id="UP001305414">
    <property type="component" value="Unassembled WGS sequence"/>
</dbReference>
<evidence type="ECO:0000256" key="2">
    <source>
        <dbReference type="ARBA" id="ARBA00022630"/>
    </source>
</evidence>
<keyword evidence="7" id="KW-1185">Reference proteome</keyword>
<accession>A0AAN7UY32</accession>
<dbReference type="InterPro" id="IPR036318">
    <property type="entry name" value="FAD-bd_PCMH-like_sf"/>
</dbReference>
<dbReference type="GO" id="GO:0016491">
    <property type="term" value="F:oxidoreductase activity"/>
    <property type="evidence" value="ECO:0007669"/>
    <property type="project" value="UniProtKB-KW"/>
</dbReference>
<evidence type="ECO:0000313" key="7">
    <source>
        <dbReference type="Proteomes" id="UP001305414"/>
    </source>
</evidence>
<keyword evidence="2" id="KW-0285">Flavoprotein</keyword>
<comment type="caution">
    <text evidence="6">The sequence shown here is derived from an EMBL/GenBank/DDBJ whole genome shotgun (WGS) entry which is preliminary data.</text>
</comment>
<evidence type="ECO:0000256" key="3">
    <source>
        <dbReference type="ARBA" id="ARBA00022827"/>
    </source>
</evidence>
<dbReference type="Pfam" id="PF01565">
    <property type="entry name" value="FAD_binding_4"/>
    <property type="match status" value="1"/>
</dbReference>
<dbReference type="PROSITE" id="PS51387">
    <property type="entry name" value="FAD_PCMH"/>
    <property type="match status" value="1"/>
</dbReference>
<evidence type="ECO:0000313" key="6">
    <source>
        <dbReference type="EMBL" id="KAK5636774.1"/>
    </source>
</evidence>
<dbReference type="EMBL" id="JAWHQM010000077">
    <property type="protein sequence ID" value="KAK5636774.1"/>
    <property type="molecule type" value="Genomic_DNA"/>
</dbReference>
<organism evidence="6 7">
    <name type="scientific">Xylaria bambusicola</name>
    <dbReference type="NCBI Taxonomy" id="326684"/>
    <lineage>
        <taxon>Eukaryota</taxon>
        <taxon>Fungi</taxon>
        <taxon>Dikarya</taxon>
        <taxon>Ascomycota</taxon>
        <taxon>Pezizomycotina</taxon>
        <taxon>Sordariomycetes</taxon>
        <taxon>Xylariomycetidae</taxon>
        <taxon>Xylariales</taxon>
        <taxon>Xylariaceae</taxon>
        <taxon>Xylaria</taxon>
    </lineage>
</organism>
<dbReference type="PANTHER" id="PTHR42973:SF7">
    <property type="entry name" value="FAD-BINDING PCMH-TYPE DOMAIN-CONTAINING PROTEIN"/>
    <property type="match status" value="1"/>
</dbReference>
<protein>
    <recommendedName>
        <fullName evidence="5">FAD-binding PCMH-type domain-containing protein</fullName>
    </recommendedName>
</protein>
<dbReference type="InterPro" id="IPR016169">
    <property type="entry name" value="FAD-bd_PCMH_sub2"/>
</dbReference>
<sequence length="129" mass="13722">MASDLIAALQSQHPNLPIITPADPNFEATRACFIKKDAEVPSAIARPQNAEHVQAIVKYCTKNGVDFVVRSGGHDCDGRSQVAGALSLDMRDIKHVSISADEKTASVGGGIIFRDLAKELDARGLITPV</sequence>
<dbReference type="InterPro" id="IPR006094">
    <property type="entry name" value="Oxid_FAD_bind_N"/>
</dbReference>
<keyword evidence="4" id="KW-0560">Oxidoreductase</keyword>
<feature type="domain" description="FAD-binding PCMH-type" evidence="5">
    <location>
        <begin position="37"/>
        <end position="129"/>
    </location>
</feature>
<comment type="similarity">
    <text evidence="1">Belongs to the oxygen-dependent FAD-linked oxidoreductase family.</text>
</comment>
<dbReference type="InterPro" id="IPR050416">
    <property type="entry name" value="FAD-linked_Oxidoreductase"/>
</dbReference>
<dbReference type="SUPFAM" id="SSF56176">
    <property type="entry name" value="FAD-binding/transporter-associated domain-like"/>
    <property type="match status" value="1"/>
</dbReference>
<keyword evidence="3" id="KW-0274">FAD</keyword>
<gene>
    <name evidence="6" type="ORF">RRF57_012486</name>
</gene>
<evidence type="ECO:0000256" key="4">
    <source>
        <dbReference type="ARBA" id="ARBA00023002"/>
    </source>
</evidence>
<dbReference type="InterPro" id="IPR016166">
    <property type="entry name" value="FAD-bd_PCMH"/>
</dbReference>
<proteinExistence type="inferred from homology"/>
<dbReference type="GO" id="GO:0071949">
    <property type="term" value="F:FAD binding"/>
    <property type="evidence" value="ECO:0007669"/>
    <property type="project" value="InterPro"/>
</dbReference>
<evidence type="ECO:0000259" key="5">
    <source>
        <dbReference type="PROSITE" id="PS51387"/>
    </source>
</evidence>
<dbReference type="PANTHER" id="PTHR42973">
    <property type="entry name" value="BINDING OXIDOREDUCTASE, PUTATIVE (AFU_ORTHOLOGUE AFUA_1G17690)-RELATED"/>
    <property type="match status" value="1"/>
</dbReference>
<dbReference type="AlphaFoldDB" id="A0AAN7UY32"/>